<protein>
    <recommendedName>
        <fullName evidence="4">Integral membrane protein</fullName>
    </recommendedName>
</protein>
<feature type="transmembrane region" description="Helical" evidence="1">
    <location>
        <begin position="39"/>
        <end position="58"/>
    </location>
</feature>
<proteinExistence type="predicted"/>
<comment type="caution">
    <text evidence="2">The sequence shown here is derived from an EMBL/GenBank/DDBJ whole genome shotgun (WGS) entry which is preliminary data.</text>
</comment>
<dbReference type="RefSeq" id="WP_089088375.1">
    <property type="nucleotide sequence ID" value="NZ_BCMH01000005.1"/>
</dbReference>
<keyword evidence="1" id="KW-0472">Membrane</keyword>
<dbReference type="AlphaFoldDB" id="A0A1Z5IPQ3"/>
<keyword evidence="1" id="KW-0812">Transmembrane</keyword>
<evidence type="ECO:0000313" key="3">
    <source>
        <dbReference type="Proteomes" id="UP000198430"/>
    </source>
</evidence>
<evidence type="ECO:0000313" key="2">
    <source>
        <dbReference type="EMBL" id="GAX03401.1"/>
    </source>
</evidence>
<reference evidence="2 3" key="1">
    <citation type="submission" date="2015-11" db="EMBL/GenBank/DDBJ databases">
        <title>Draft genome sequences of new species of the genus Lactobacillus isolated from orchardgrass silage.</title>
        <authorList>
            <person name="Tohno M."/>
            <person name="Tanizawa Y."/>
            <person name="Arita M."/>
        </authorList>
    </citation>
    <scope>NUCLEOTIDE SEQUENCE [LARGE SCALE GENOMIC DNA]</scope>
    <source>
        <strain evidence="2 3">IWT140</strain>
    </source>
</reference>
<keyword evidence="3" id="KW-1185">Reference proteome</keyword>
<evidence type="ECO:0000256" key="1">
    <source>
        <dbReference type="SAM" id="Phobius"/>
    </source>
</evidence>
<dbReference type="Proteomes" id="UP000198430">
    <property type="component" value="Unassembled WGS sequence"/>
</dbReference>
<gene>
    <name evidence="2" type="ORF">IWT140_01004</name>
</gene>
<dbReference type="EMBL" id="BCMH01000005">
    <property type="protein sequence ID" value="GAX03401.1"/>
    <property type="molecule type" value="Genomic_DNA"/>
</dbReference>
<name>A0A1Z5IPQ3_9LACO</name>
<feature type="transmembrane region" description="Helical" evidence="1">
    <location>
        <begin position="12"/>
        <end position="33"/>
    </location>
</feature>
<feature type="transmembrane region" description="Helical" evidence="1">
    <location>
        <begin position="63"/>
        <end position="82"/>
    </location>
</feature>
<feature type="transmembrane region" description="Helical" evidence="1">
    <location>
        <begin position="88"/>
        <end position="108"/>
    </location>
</feature>
<sequence length="119" mass="13211">MIIIARKPLKFTTAFGVIVMVLGALLELGAFFYNNGSMVSAEAVFTGAIVVTVGHAFYGTDNLLLSLLLTFFSSIGIGYYIFVQTHSWLWTIIAAIAFFAFIITLFGFRSSIRKRHGMW</sequence>
<evidence type="ECO:0008006" key="4">
    <source>
        <dbReference type="Google" id="ProtNLM"/>
    </source>
</evidence>
<accession>A0A1Z5IPQ3</accession>
<keyword evidence="1" id="KW-1133">Transmembrane helix</keyword>
<organism evidence="2 3">
    <name type="scientific">Secundilactobacillus pentosiphilus</name>
    <dbReference type="NCBI Taxonomy" id="1714682"/>
    <lineage>
        <taxon>Bacteria</taxon>
        <taxon>Bacillati</taxon>
        <taxon>Bacillota</taxon>
        <taxon>Bacilli</taxon>
        <taxon>Lactobacillales</taxon>
        <taxon>Lactobacillaceae</taxon>
        <taxon>Secundilactobacillus</taxon>
    </lineage>
</organism>